<dbReference type="OrthoDB" id="2017321at2759"/>
<keyword evidence="3" id="KW-0809">Transit peptide</keyword>
<evidence type="ECO:0000313" key="5">
    <source>
        <dbReference type="Proteomes" id="UP000554482"/>
    </source>
</evidence>
<comment type="similarity">
    <text evidence="1">Belongs to the mTERF family.</text>
</comment>
<dbReference type="GO" id="GO:0003676">
    <property type="term" value="F:nucleic acid binding"/>
    <property type="evidence" value="ECO:0007669"/>
    <property type="project" value="InterPro"/>
</dbReference>
<dbReference type="Gene3D" id="1.25.70.10">
    <property type="entry name" value="Transcription termination factor 3, mitochondrial"/>
    <property type="match status" value="1"/>
</dbReference>
<keyword evidence="2" id="KW-0804">Transcription</keyword>
<dbReference type="InterPro" id="IPR003690">
    <property type="entry name" value="MTERF"/>
</dbReference>
<protein>
    <submittedName>
        <fullName evidence="4">Mitochondrial transcription termination factor family protein</fullName>
    </submittedName>
</protein>
<dbReference type="SMART" id="SM00733">
    <property type="entry name" value="Mterf"/>
    <property type="match status" value="3"/>
</dbReference>
<keyword evidence="5" id="KW-1185">Reference proteome</keyword>
<evidence type="ECO:0000256" key="2">
    <source>
        <dbReference type="ARBA" id="ARBA00022472"/>
    </source>
</evidence>
<dbReference type="PANTHER" id="PTHR13068:SF166">
    <property type="entry name" value="TRANSCRIPTION TERMINATION FACTOR MTERF15, MITOCHONDRIAL-LIKE"/>
    <property type="match status" value="1"/>
</dbReference>
<keyword evidence="2" id="KW-0806">Transcription termination</keyword>
<dbReference type="Pfam" id="PF02536">
    <property type="entry name" value="mTERF"/>
    <property type="match status" value="2"/>
</dbReference>
<dbReference type="EMBL" id="JABWDY010029790">
    <property type="protein sequence ID" value="KAF5186144.1"/>
    <property type="molecule type" value="Genomic_DNA"/>
</dbReference>
<organism evidence="4 5">
    <name type="scientific">Thalictrum thalictroides</name>
    <name type="common">Rue-anemone</name>
    <name type="synonym">Anemone thalictroides</name>
    <dbReference type="NCBI Taxonomy" id="46969"/>
    <lineage>
        <taxon>Eukaryota</taxon>
        <taxon>Viridiplantae</taxon>
        <taxon>Streptophyta</taxon>
        <taxon>Embryophyta</taxon>
        <taxon>Tracheophyta</taxon>
        <taxon>Spermatophyta</taxon>
        <taxon>Magnoliopsida</taxon>
        <taxon>Ranunculales</taxon>
        <taxon>Ranunculaceae</taxon>
        <taxon>Thalictroideae</taxon>
        <taxon>Thalictrum</taxon>
    </lineage>
</organism>
<dbReference type="AlphaFoldDB" id="A0A7J6VM17"/>
<gene>
    <name evidence="4" type="ORF">FRX31_024271</name>
</gene>
<comment type="caution">
    <text evidence="4">The sequence shown here is derived from an EMBL/GenBank/DDBJ whole genome shotgun (WGS) entry which is preliminary data.</text>
</comment>
<proteinExistence type="inferred from homology"/>
<dbReference type="GO" id="GO:0006353">
    <property type="term" value="P:DNA-templated transcription termination"/>
    <property type="evidence" value="ECO:0007669"/>
    <property type="project" value="UniProtKB-KW"/>
</dbReference>
<reference evidence="4 5" key="1">
    <citation type="submission" date="2020-06" db="EMBL/GenBank/DDBJ databases">
        <title>Transcriptomic and genomic resources for Thalictrum thalictroides and T. hernandezii: Facilitating candidate gene discovery in an emerging model plant lineage.</title>
        <authorList>
            <person name="Arias T."/>
            <person name="Riano-Pachon D.M."/>
            <person name="Di Stilio V.S."/>
        </authorList>
    </citation>
    <scope>NUCLEOTIDE SEQUENCE [LARGE SCALE GENOMIC DNA]</scope>
    <source>
        <strain evidence="5">cv. WT478/WT964</strain>
        <tissue evidence="4">Leaves</tissue>
    </source>
</reference>
<dbReference type="InterPro" id="IPR038538">
    <property type="entry name" value="MTERF_sf"/>
</dbReference>
<evidence type="ECO:0000256" key="1">
    <source>
        <dbReference type="ARBA" id="ARBA00007692"/>
    </source>
</evidence>
<name>A0A7J6VM17_THATH</name>
<evidence type="ECO:0000256" key="3">
    <source>
        <dbReference type="ARBA" id="ARBA00022946"/>
    </source>
</evidence>
<keyword evidence="2" id="KW-0805">Transcription regulation</keyword>
<dbReference type="FunFam" id="1.25.70.10:FF:000001">
    <property type="entry name" value="Mitochondrial transcription termination factor-like"/>
    <property type="match status" value="1"/>
</dbReference>
<evidence type="ECO:0000313" key="4">
    <source>
        <dbReference type="EMBL" id="KAF5186144.1"/>
    </source>
</evidence>
<dbReference type="Proteomes" id="UP000554482">
    <property type="component" value="Unassembled WGS sequence"/>
</dbReference>
<dbReference type="PANTHER" id="PTHR13068">
    <property type="entry name" value="CGI-12 PROTEIN-RELATED"/>
    <property type="match status" value="1"/>
</dbReference>
<sequence length="403" mass="45816">MLNLICRKLLFQANTCRIATTHLSLVQINGNQDTLFNFIQNPNFKSISSSTNDESSSFTVSYLIESCGISPESAVKVAKKVNLKTTDTPDLVLELLVNHGFTKPQITHLITKHPSILLSSIKVLDPKLQFLKKVGLSETDIPKVITSHASIFIFTSLQDRIIPSYNFLRTLYTHDEILSYFQRRTLSVGILEVDLEKHLPPKLKILKDRQVPDFVISTLIFLGRRVVSTDIDIFNEAVNEVIELGVGRFSKMFAYGVCAYQGMTKAKRVAKLEIYKTFGWSDDEIRLAIKNQPTCISISEDKLRFGLDFFMNKMNWEPQRLAKAPNILGLSLEKRVFPRLKVIEFLISNGLLPSSTCIVRLLFVTDANFIDIFLTKSKNRAPEVMKLYQASKQRFPWASSELK</sequence>
<accession>A0A7J6VM17</accession>